<evidence type="ECO:0000313" key="13">
    <source>
        <dbReference type="Proteomes" id="UP000324705"/>
    </source>
</evidence>
<feature type="domain" description="Peptidase S24/S26A/S26B/S26C" evidence="11">
    <location>
        <begin position="37"/>
        <end position="102"/>
    </location>
</feature>
<dbReference type="AlphaFoldDB" id="A0A9R0U402"/>
<dbReference type="PANTHER" id="PTHR10806">
    <property type="entry name" value="SIGNAL PEPTIDASE COMPLEX CATALYTIC SUBUNIT SEC11"/>
    <property type="match status" value="1"/>
</dbReference>
<evidence type="ECO:0000256" key="8">
    <source>
        <dbReference type="ARBA" id="ARBA00023136"/>
    </source>
</evidence>
<reference evidence="12 13" key="1">
    <citation type="submission" date="2017-09" db="EMBL/GenBank/DDBJ databases">
        <authorList>
            <consortium name="International Durum Wheat Genome Sequencing Consortium (IDWGSC)"/>
            <person name="Milanesi L."/>
        </authorList>
    </citation>
    <scope>NUCLEOTIDE SEQUENCE [LARGE SCALE GENOMIC DNA]</scope>
    <source>
        <strain evidence="13">cv. Svevo</strain>
    </source>
</reference>
<accession>A0A9R0U402</accession>
<dbReference type="Gramene" id="TRITD5Av1G224620.2">
    <property type="protein sequence ID" value="TRITD5Av1G224620.2"/>
    <property type="gene ID" value="TRITD5Av1G224620"/>
</dbReference>
<organism evidence="12 13">
    <name type="scientific">Triticum turgidum subsp. durum</name>
    <name type="common">Durum wheat</name>
    <name type="synonym">Triticum durum</name>
    <dbReference type="NCBI Taxonomy" id="4567"/>
    <lineage>
        <taxon>Eukaryota</taxon>
        <taxon>Viridiplantae</taxon>
        <taxon>Streptophyta</taxon>
        <taxon>Embryophyta</taxon>
        <taxon>Tracheophyta</taxon>
        <taxon>Spermatophyta</taxon>
        <taxon>Magnoliopsida</taxon>
        <taxon>Liliopsida</taxon>
        <taxon>Poales</taxon>
        <taxon>Poaceae</taxon>
        <taxon>BOP clade</taxon>
        <taxon>Pooideae</taxon>
        <taxon>Triticodae</taxon>
        <taxon>Triticeae</taxon>
        <taxon>Triticinae</taxon>
        <taxon>Triticum</taxon>
    </lineage>
</organism>
<comment type="subcellular location">
    <subcellularLocation>
        <location evidence="2">Membrane</location>
    </subcellularLocation>
</comment>
<feature type="transmembrane region" description="Helical" evidence="10">
    <location>
        <begin position="19"/>
        <end position="37"/>
    </location>
</feature>
<evidence type="ECO:0000256" key="9">
    <source>
        <dbReference type="SAM" id="MobiDB-lite"/>
    </source>
</evidence>
<evidence type="ECO:0000259" key="11">
    <source>
        <dbReference type="Pfam" id="PF00717"/>
    </source>
</evidence>
<evidence type="ECO:0000256" key="7">
    <source>
        <dbReference type="ARBA" id="ARBA00022989"/>
    </source>
</evidence>
<dbReference type="PANTHER" id="PTHR10806:SF39">
    <property type="entry name" value="SIGNAL PEPTIDASE I"/>
    <property type="match status" value="1"/>
</dbReference>
<dbReference type="PRINTS" id="PR00728">
    <property type="entry name" value="SIGNALPTASE"/>
</dbReference>
<sequence length="421" mass="47130">MGFIGDQVEAIRSMQVRQVLAQIISLGMIVTSALIIWKGLMVATGSESPVVVVLSGSMEPGFKRGDILFLRMSKEPIRTGEIVVFNVDGREIPIVHRVIKVHERQESAEVDILTKGDNNFGDDRLLYAHGQLWLQQHHIMGRAVGYLPYVGWVTIVMTEKPIIKYLLIGALGLLVITNRHHFDVRVFLVWPVLALWRIWERSYMVVSSGQFAVVVAPVLQIMHELLELCLSSALPLSIEHMKVDSRISAASFCAPVCRLIEIMRPDHEPSDVSDERKANLKRWGPLGVGDIAFSHKYSTHSAGTSRCSSRSAGPTRRSQPEQRGAGIGVSKRARFSQAVRRRASASFTVRFFWCTKRNIFVAISFRSLSQQPFFIPKTSYETITESNCGASSKQLPIDFVEGYRCPFPSFVLLLPLVPQPS</sequence>
<dbReference type="GO" id="GO:0005787">
    <property type="term" value="C:signal peptidase complex"/>
    <property type="evidence" value="ECO:0007669"/>
    <property type="project" value="TreeGrafter"/>
</dbReference>
<keyword evidence="5" id="KW-0645">Protease</keyword>
<dbReference type="InterPro" id="IPR015927">
    <property type="entry name" value="Peptidase_S24_S26A/B/C"/>
</dbReference>
<dbReference type="NCBIfam" id="TIGR02228">
    <property type="entry name" value="sigpep_I_arch"/>
    <property type="match status" value="1"/>
</dbReference>
<keyword evidence="5" id="KW-0378">Hydrolase</keyword>
<feature type="compositionally biased region" description="Polar residues" evidence="9">
    <location>
        <begin position="300"/>
        <end position="312"/>
    </location>
</feature>
<evidence type="ECO:0000313" key="12">
    <source>
        <dbReference type="EMBL" id="VAI23699.1"/>
    </source>
</evidence>
<evidence type="ECO:0000256" key="3">
    <source>
        <dbReference type="ARBA" id="ARBA00011035"/>
    </source>
</evidence>
<name>A0A9R0U402_TRITD</name>
<keyword evidence="6 10" id="KW-0812">Transmembrane</keyword>
<dbReference type="EC" id="3.4.21.89" evidence="4"/>
<evidence type="ECO:0000256" key="10">
    <source>
        <dbReference type="SAM" id="Phobius"/>
    </source>
</evidence>
<feature type="region of interest" description="Disordered" evidence="9">
    <location>
        <begin position="300"/>
        <end position="327"/>
    </location>
</feature>
<dbReference type="Pfam" id="PF00717">
    <property type="entry name" value="Peptidase_S24"/>
    <property type="match status" value="1"/>
</dbReference>
<dbReference type="InterPro" id="IPR036286">
    <property type="entry name" value="LexA/Signal_pep-like_sf"/>
</dbReference>
<keyword evidence="8 10" id="KW-0472">Membrane</keyword>
<dbReference type="InterPro" id="IPR001733">
    <property type="entry name" value="Peptidase_S26B"/>
</dbReference>
<comment type="similarity">
    <text evidence="3">Belongs to the peptidase S26B family.</text>
</comment>
<proteinExistence type="inferred from homology"/>
<dbReference type="GO" id="GO:0006465">
    <property type="term" value="P:signal peptide processing"/>
    <property type="evidence" value="ECO:0007669"/>
    <property type="project" value="InterPro"/>
</dbReference>
<dbReference type="Proteomes" id="UP000324705">
    <property type="component" value="Chromosome 5A"/>
</dbReference>
<dbReference type="EMBL" id="LT934119">
    <property type="protein sequence ID" value="VAI23699.1"/>
    <property type="molecule type" value="Genomic_DNA"/>
</dbReference>
<evidence type="ECO:0000256" key="2">
    <source>
        <dbReference type="ARBA" id="ARBA00004370"/>
    </source>
</evidence>
<dbReference type="GO" id="GO:0009003">
    <property type="term" value="F:signal peptidase activity"/>
    <property type="evidence" value="ECO:0007669"/>
    <property type="project" value="UniProtKB-EC"/>
</dbReference>
<keyword evidence="7 10" id="KW-1133">Transmembrane helix</keyword>
<evidence type="ECO:0000256" key="5">
    <source>
        <dbReference type="ARBA" id="ARBA00022670"/>
    </source>
</evidence>
<evidence type="ECO:0000256" key="1">
    <source>
        <dbReference type="ARBA" id="ARBA00000677"/>
    </source>
</evidence>
<dbReference type="SUPFAM" id="SSF51306">
    <property type="entry name" value="LexA/Signal peptidase"/>
    <property type="match status" value="1"/>
</dbReference>
<protein>
    <recommendedName>
        <fullName evidence="4">signal peptidase I</fullName>
        <ecNumber evidence="4">3.4.21.89</ecNumber>
    </recommendedName>
</protein>
<dbReference type="CDD" id="cd06462">
    <property type="entry name" value="Peptidase_S24_S26"/>
    <property type="match status" value="1"/>
</dbReference>
<gene>
    <name evidence="12" type="ORF">TRITD_5Av1G224620</name>
</gene>
<keyword evidence="13" id="KW-1185">Reference proteome</keyword>
<comment type="catalytic activity">
    <reaction evidence="1">
        <text>Cleavage of hydrophobic, N-terminal signal or leader sequences from secreted and periplasmic proteins.</text>
        <dbReference type="EC" id="3.4.21.89"/>
    </reaction>
</comment>
<evidence type="ECO:0000256" key="4">
    <source>
        <dbReference type="ARBA" id="ARBA00013208"/>
    </source>
</evidence>
<evidence type="ECO:0000256" key="6">
    <source>
        <dbReference type="ARBA" id="ARBA00022692"/>
    </source>
</evidence>
<dbReference type="OMA" id="LWRIWER"/>